<keyword evidence="2" id="KW-1185">Reference proteome</keyword>
<dbReference type="EMBL" id="SOSA01000852">
    <property type="protein sequence ID" value="THC88412.1"/>
    <property type="molecule type" value="Genomic_DNA"/>
</dbReference>
<name>A0A4S3J1K9_9EURO</name>
<gene>
    <name evidence="1" type="ORF">EYZ11_012139</name>
</gene>
<evidence type="ECO:0000313" key="2">
    <source>
        <dbReference type="Proteomes" id="UP000308092"/>
    </source>
</evidence>
<evidence type="ECO:0000313" key="1">
    <source>
        <dbReference type="EMBL" id="THC88412.1"/>
    </source>
</evidence>
<sequence length="38" mass="4614">MAEVDRVYQGILRNMHNWKLVKQKQIDFAWRFYSGDAV</sequence>
<reference evidence="1 2" key="1">
    <citation type="submission" date="2019-03" db="EMBL/GenBank/DDBJ databases">
        <title>The genome sequence of a newly discovered highly antifungal drug resistant Aspergillus species, Aspergillus tanneri NIH 1004.</title>
        <authorList>
            <person name="Mounaud S."/>
            <person name="Singh I."/>
            <person name="Joardar V."/>
            <person name="Pakala S."/>
            <person name="Pakala S."/>
            <person name="Venepally P."/>
            <person name="Hoover J."/>
            <person name="Nierman W."/>
            <person name="Chung J."/>
            <person name="Losada L."/>
        </authorList>
    </citation>
    <scope>NUCLEOTIDE SEQUENCE [LARGE SCALE GENOMIC DNA]</scope>
    <source>
        <strain evidence="1 2">NIH1004</strain>
    </source>
</reference>
<comment type="caution">
    <text evidence="1">The sequence shown here is derived from an EMBL/GenBank/DDBJ whole genome shotgun (WGS) entry which is preliminary data.</text>
</comment>
<organism evidence="1 2">
    <name type="scientific">Aspergillus tanneri</name>
    <dbReference type="NCBI Taxonomy" id="1220188"/>
    <lineage>
        <taxon>Eukaryota</taxon>
        <taxon>Fungi</taxon>
        <taxon>Dikarya</taxon>
        <taxon>Ascomycota</taxon>
        <taxon>Pezizomycotina</taxon>
        <taxon>Eurotiomycetes</taxon>
        <taxon>Eurotiomycetidae</taxon>
        <taxon>Eurotiales</taxon>
        <taxon>Aspergillaceae</taxon>
        <taxon>Aspergillus</taxon>
        <taxon>Aspergillus subgen. Circumdati</taxon>
    </lineage>
</organism>
<dbReference type="VEuPathDB" id="FungiDB:EYZ11_012139"/>
<accession>A0A4S3J1K9</accession>
<proteinExistence type="predicted"/>
<dbReference type="AlphaFoldDB" id="A0A4S3J1K9"/>
<protein>
    <submittedName>
        <fullName evidence="1">Uncharacterized protein</fullName>
    </submittedName>
</protein>
<dbReference type="Proteomes" id="UP000308092">
    <property type="component" value="Unassembled WGS sequence"/>
</dbReference>